<evidence type="ECO:0000313" key="1">
    <source>
        <dbReference type="EMBL" id="GIY58571.1"/>
    </source>
</evidence>
<comment type="caution">
    <text evidence="1">The sequence shown here is derived from an EMBL/GenBank/DDBJ whole genome shotgun (WGS) entry which is preliminary data.</text>
</comment>
<sequence>MWLKQTEIWNTVEQSADKVSKIVFYFSCCRGTSFLNNILRKSILDTSCSSFCVGSQMRGHRLSRGCGFLSTYCPLIGSYLLGCLPVPARRSCCQEGATDSLVP</sequence>
<evidence type="ECO:0000313" key="2">
    <source>
        <dbReference type="Proteomes" id="UP001054945"/>
    </source>
</evidence>
<name>A0AAV4UL46_CAEEX</name>
<dbReference type="AlphaFoldDB" id="A0AAV4UL46"/>
<accession>A0AAV4UL46</accession>
<reference evidence="1 2" key="1">
    <citation type="submission" date="2021-06" db="EMBL/GenBank/DDBJ databases">
        <title>Caerostris extrusa draft genome.</title>
        <authorList>
            <person name="Kono N."/>
            <person name="Arakawa K."/>
        </authorList>
    </citation>
    <scope>NUCLEOTIDE SEQUENCE [LARGE SCALE GENOMIC DNA]</scope>
</reference>
<gene>
    <name evidence="1" type="ORF">CEXT_142451</name>
</gene>
<dbReference type="Proteomes" id="UP001054945">
    <property type="component" value="Unassembled WGS sequence"/>
</dbReference>
<dbReference type="EMBL" id="BPLR01013078">
    <property type="protein sequence ID" value="GIY58571.1"/>
    <property type="molecule type" value="Genomic_DNA"/>
</dbReference>
<protein>
    <submittedName>
        <fullName evidence="1">Uncharacterized protein</fullName>
    </submittedName>
</protein>
<organism evidence="1 2">
    <name type="scientific">Caerostris extrusa</name>
    <name type="common">Bark spider</name>
    <name type="synonym">Caerostris bankana</name>
    <dbReference type="NCBI Taxonomy" id="172846"/>
    <lineage>
        <taxon>Eukaryota</taxon>
        <taxon>Metazoa</taxon>
        <taxon>Ecdysozoa</taxon>
        <taxon>Arthropoda</taxon>
        <taxon>Chelicerata</taxon>
        <taxon>Arachnida</taxon>
        <taxon>Araneae</taxon>
        <taxon>Araneomorphae</taxon>
        <taxon>Entelegynae</taxon>
        <taxon>Araneoidea</taxon>
        <taxon>Araneidae</taxon>
        <taxon>Caerostris</taxon>
    </lineage>
</organism>
<proteinExistence type="predicted"/>
<keyword evidence="2" id="KW-1185">Reference proteome</keyword>